<evidence type="ECO:0000313" key="2">
    <source>
        <dbReference type="EMBL" id="CAB4277031.1"/>
    </source>
</evidence>
<dbReference type="PANTHER" id="PTHR34117:SF1">
    <property type="entry name" value="STYLE CELL-CYCLE INHIBITOR 1"/>
    <property type="match status" value="1"/>
</dbReference>
<evidence type="ECO:0000256" key="1">
    <source>
        <dbReference type="SAM" id="MobiDB-lite"/>
    </source>
</evidence>
<proteinExistence type="predicted"/>
<feature type="compositionally biased region" description="Basic residues" evidence="1">
    <location>
        <begin position="52"/>
        <end position="63"/>
    </location>
</feature>
<organism evidence="2 3">
    <name type="scientific">Prunus armeniaca</name>
    <name type="common">Apricot</name>
    <name type="synonym">Armeniaca vulgaris</name>
    <dbReference type="NCBI Taxonomy" id="36596"/>
    <lineage>
        <taxon>Eukaryota</taxon>
        <taxon>Viridiplantae</taxon>
        <taxon>Streptophyta</taxon>
        <taxon>Embryophyta</taxon>
        <taxon>Tracheophyta</taxon>
        <taxon>Spermatophyta</taxon>
        <taxon>Magnoliopsida</taxon>
        <taxon>eudicotyledons</taxon>
        <taxon>Gunneridae</taxon>
        <taxon>Pentapetalae</taxon>
        <taxon>rosids</taxon>
        <taxon>fabids</taxon>
        <taxon>Rosales</taxon>
        <taxon>Rosaceae</taxon>
        <taxon>Amygdaloideae</taxon>
        <taxon>Amygdaleae</taxon>
        <taxon>Prunus</taxon>
    </lineage>
</organism>
<feature type="compositionally biased region" description="Basic and acidic residues" evidence="1">
    <location>
        <begin position="33"/>
        <end position="51"/>
    </location>
</feature>
<dbReference type="AlphaFoldDB" id="A0A6J5ULL9"/>
<name>A0A6J5ULL9_PRUAR</name>
<reference evidence="2 3" key="1">
    <citation type="submission" date="2020-05" db="EMBL/GenBank/DDBJ databases">
        <authorList>
            <person name="Campoy J."/>
            <person name="Schneeberger K."/>
            <person name="Spophaly S."/>
        </authorList>
    </citation>
    <scope>NUCLEOTIDE SEQUENCE [LARGE SCALE GENOMIC DNA]</scope>
    <source>
        <strain evidence="2">PruArmRojPasFocal</strain>
    </source>
</reference>
<feature type="compositionally biased region" description="Basic residues" evidence="1">
    <location>
        <begin position="71"/>
        <end position="83"/>
    </location>
</feature>
<feature type="compositionally biased region" description="Basic and acidic residues" evidence="1">
    <location>
        <begin position="1"/>
        <end position="11"/>
    </location>
</feature>
<evidence type="ECO:0000313" key="3">
    <source>
        <dbReference type="Proteomes" id="UP000507222"/>
    </source>
</evidence>
<dbReference type="Proteomes" id="UP000507222">
    <property type="component" value="Unassembled WGS sequence"/>
</dbReference>
<protein>
    <submittedName>
        <fullName evidence="2">Uncharacterized protein</fullName>
    </submittedName>
</protein>
<dbReference type="EMBL" id="CAEKDK010000004">
    <property type="protein sequence ID" value="CAB4277031.1"/>
    <property type="molecule type" value="Genomic_DNA"/>
</dbReference>
<dbReference type="InterPro" id="IPR044688">
    <property type="entry name" value="SCI-1-like"/>
</dbReference>
<feature type="region of interest" description="Disordered" evidence="1">
    <location>
        <begin position="1"/>
        <end position="86"/>
    </location>
</feature>
<dbReference type="PANTHER" id="PTHR34117">
    <property type="entry name" value="STYLE CELL-CYCLE INHIBITOR 1"/>
    <property type="match status" value="1"/>
</dbReference>
<sequence length="162" mass="19400">MGSDRKSEEKKKSRKRSTSSDSEDERKGKRHRPVEDEERKSRRSDKKEKSKDKKRSHKHSKHHSDKEKKTKDKHKSKHHKGDRHLKIEFQELSTDDYFSKNNEFSTWLKEEKDVFFSDLSSESARQLFSDFVKVWNKQKLESKYYEGIASGPRCAHMWKING</sequence>
<gene>
    <name evidence="2" type="ORF">CURHAP_LOCUS26430</name>
</gene>
<accession>A0A6J5ULL9</accession>